<evidence type="ECO:0000313" key="3">
    <source>
        <dbReference type="EMBL" id="QOW19203.1"/>
    </source>
</evidence>
<organism evidence="3 4">
    <name type="scientific">Novilysobacter ciconiae</name>
    <dbReference type="NCBI Taxonomy" id="2781022"/>
    <lineage>
        <taxon>Bacteria</taxon>
        <taxon>Pseudomonadati</taxon>
        <taxon>Pseudomonadota</taxon>
        <taxon>Gammaproteobacteria</taxon>
        <taxon>Lysobacterales</taxon>
        <taxon>Lysobacteraceae</taxon>
        <taxon>Novilysobacter</taxon>
    </lineage>
</organism>
<protein>
    <recommendedName>
        <fullName evidence="5">DnrO protein</fullName>
    </recommendedName>
</protein>
<dbReference type="Proteomes" id="UP000594059">
    <property type="component" value="Chromosome"/>
</dbReference>
<dbReference type="RefSeq" id="WP_193984536.1">
    <property type="nucleotide sequence ID" value="NZ_CP063656.1"/>
</dbReference>
<sequence length="206" mass="21889">MKTQTTLAVALAAAIGLGAAIAPSAAQAQDKTHSHAEHEQAKPETAAAQAHGSHAQDTHAHDTQKRDTHAHADHHPEAAVMPIPADHVKWEPDAPLMEGMRRMREAMAGLHHHQMGHLNDTQVDQLATQVDEAAAYMFANCKLEAEPDVALHGVLARLMAGAEALHADPADPAPVADMSAALADYPRLFDDPEFSDAKTGGEHVAH</sequence>
<feature type="signal peptide" evidence="2">
    <location>
        <begin position="1"/>
        <end position="28"/>
    </location>
</feature>
<name>A0A7S6ZRV1_9GAMM</name>
<dbReference type="AlphaFoldDB" id="A0A7S6ZRV1"/>
<feature type="chain" id="PRO_5032495768" description="DnrO protein" evidence="2">
    <location>
        <begin position="29"/>
        <end position="206"/>
    </location>
</feature>
<dbReference type="KEGG" id="lcic:INQ41_11290"/>
<keyword evidence="4" id="KW-1185">Reference proteome</keyword>
<evidence type="ECO:0000256" key="1">
    <source>
        <dbReference type="SAM" id="MobiDB-lite"/>
    </source>
</evidence>
<feature type="compositionally biased region" description="Basic and acidic residues" evidence="1">
    <location>
        <begin position="30"/>
        <end position="42"/>
    </location>
</feature>
<accession>A0A7S6ZRV1</accession>
<evidence type="ECO:0000313" key="4">
    <source>
        <dbReference type="Proteomes" id="UP000594059"/>
    </source>
</evidence>
<evidence type="ECO:0008006" key="5">
    <source>
        <dbReference type="Google" id="ProtNLM"/>
    </source>
</evidence>
<feature type="region of interest" description="Disordered" evidence="1">
    <location>
        <begin position="26"/>
        <end position="73"/>
    </location>
</feature>
<feature type="compositionally biased region" description="Basic and acidic residues" evidence="1">
    <location>
        <begin position="54"/>
        <end position="73"/>
    </location>
</feature>
<evidence type="ECO:0000256" key="2">
    <source>
        <dbReference type="SAM" id="SignalP"/>
    </source>
</evidence>
<proteinExistence type="predicted"/>
<keyword evidence="2" id="KW-0732">Signal</keyword>
<dbReference type="EMBL" id="CP063656">
    <property type="protein sequence ID" value="QOW19203.1"/>
    <property type="molecule type" value="Genomic_DNA"/>
</dbReference>
<gene>
    <name evidence="3" type="ORF">INQ41_11290</name>
</gene>
<reference evidence="3 4" key="1">
    <citation type="submission" date="2020-10" db="EMBL/GenBank/DDBJ databases">
        <title>complete genome sequencing of Lysobacter sp. H21R20.</title>
        <authorList>
            <person name="Bae J.-W."/>
            <person name="Lee S.-Y."/>
        </authorList>
    </citation>
    <scope>NUCLEOTIDE SEQUENCE [LARGE SCALE GENOMIC DNA]</scope>
    <source>
        <strain evidence="3 4">H21R20</strain>
    </source>
</reference>